<protein>
    <recommendedName>
        <fullName evidence="4">Retrovirus-related Pol polyprotein from transposon RE1</fullName>
    </recommendedName>
</protein>
<sequence length="225" mass="25283">MEEAKTIKTPMSSSIKLDKDEKGKSIDSTMYKGMIGSLLYLTASRPNIMYSGKCPAESSQPSQSEAYRKARFDIALFSFVEDCQWMGWLPVVTVSKSIFLTLVRAFYLRETYGISGPIISTVRGVKIRLDPKSICPIFNIAPVGLMVYKSKIWLIVSGFEPREAVQRICGLANAQEMGKPSAHSLTVINRVLHHMICSIFLPWGEHRDEVSYYEAFLIDSVLIGR</sequence>
<reference evidence="2 3" key="1">
    <citation type="journal article" date="2018" name="PLoS Genet.">
        <title>Population sequencing reveals clonal diversity and ancestral inbreeding in the grapevine cultivar Chardonnay.</title>
        <authorList>
            <person name="Roach M.J."/>
            <person name="Johnson D.L."/>
            <person name="Bohlmann J."/>
            <person name="van Vuuren H.J."/>
            <person name="Jones S.J."/>
            <person name="Pretorius I.S."/>
            <person name="Schmidt S.A."/>
            <person name="Borneman A.R."/>
        </authorList>
    </citation>
    <scope>NUCLEOTIDE SEQUENCE [LARGE SCALE GENOMIC DNA]</scope>
    <source>
        <strain evidence="3">cv. Chardonnay</strain>
        <tissue evidence="2">Leaf</tissue>
    </source>
</reference>
<evidence type="ECO:0008006" key="4">
    <source>
        <dbReference type="Google" id="ProtNLM"/>
    </source>
</evidence>
<gene>
    <name evidence="2" type="ORF">CK203_056612</name>
</gene>
<name>A0A438GW37_VITVI</name>
<organism evidence="2 3">
    <name type="scientific">Vitis vinifera</name>
    <name type="common">Grape</name>
    <dbReference type="NCBI Taxonomy" id="29760"/>
    <lineage>
        <taxon>Eukaryota</taxon>
        <taxon>Viridiplantae</taxon>
        <taxon>Streptophyta</taxon>
        <taxon>Embryophyta</taxon>
        <taxon>Tracheophyta</taxon>
        <taxon>Spermatophyta</taxon>
        <taxon>Magnoliopsida</taxon>
        <taxon>eudicotyledons</taxon>
        <taxon>Gunneridae</taxon>
        <taxon>Pentapetalae</taxon>
        <taxon>rosids</taxon>
        <taxon>Vitales</taxon>
        <taxon>Vitaceae</taxon>
        <taxon>Viteae</taxon>
        <taxon>Vitis</taxon>
    </lineage>
</organism>
<evidence type="ECO:0000313" key="3">
    <source>
        <dbReference type="Proteomes" id="UP000288805"/>
    </source>
</evidence>
<evidence type="ECO:0000256" key="1">
    <source>
        <dbReference type="SAM" id="MobiDB-lite"/>
    </source>
</evidence>
<comment type="caution">
    <text evidence="2">The sequence shown here is derived from an EMBL/GenBank/DDBJ whole genome shotgun (WGS) entry which is preliminary data.</text>
</comment>
<accession>A0A438GW37</accession>
<evidence type="ECO:0000313" key="2">
    <source>
        <dbReference type="EMBL" id="RVW76405.1"/>
    </source>
</evidence>
<feature type="region of interest" description="Disordered" evidence="1">
    <location>
        <begin position="1"/>
        <end position="20"/>
    </location>
</feature>
<dbReference type="Proteomes" id="UP000288805">
    <property type="component" value="Unassembled WGS sequence"/>
</dbReference>
<dbReference type="EMBL" id="QGNW01000330">
    <property type="protein sequence ID" value="RVW76405.1"/>
    <property type="molecule type" value="Genomic_DNA"/>
</dbReference>
<proteinExistence type="predicted"/>
<dbReference type="AlphaFoldDB" id="A0A438GW37"/>